<dbReference type="InterPro" id="IPR036412">
    <property type="entry name" value="HAD-like_sf"/>
</dbReference>
<dbReference type="Gene3D" id="3.30.1240.10">
    <property type="match status" value="1"/>
</dbReference>
<dbReference type="EMBL" id="MTLA01000143">
    <property type="protein sequence ID" value="OOP67993.1"/>
    <property type="molecule type" value="Genomic_DNA"/>
</dbReference>
<evidence type="ECO:0000313" key="1">
    <source>
        <dbReference type="EMBL" id="OOP67993.1"/>
    </source>
</evidence>
<dbReference type="NCBIfam" id="TIGR00099">
    <property type="entry name" value="Cof-subfamily"/>
    <property type="match status" value="1"/>
</dbReference>
<dbReference type="NCBIfam" id="TIGR01484">
    <property type="entry name" value="HAD-SF-IIB"/>
    <property type="match status" value="1"/>
</dbReference>
<dbReference type="GO" id="GO:0000287">
    <property type="term" value="F:magnesium ion binding"/>
    <property type="evidence" value="ECO:0007669"/>
    <property type="project" value="TreeGrafter"/>
</dbReference>
<dbReference type="Gene3D" id="3.40.50.1000">
    <property type="entry name" value="HAD superfamily/HAD-like"/>
    <property type="match status" value="1"/>
</dbReference>
<dbReference type="InterPro" id="IPR023214">
    <property type="entry name" value="HAD_sf"/>
</dbReference>
<dbReference type="AlphaFoldDB" id="A0A8E2IAQ5"/>
<reference evidence="1 2" key="1">
    <citation type="submission" date="2017-01" db="EMBL/GenBank/DDBJ databases">
        <title>Draft genome sequence of Bacillus oleronius.</title>
        <authorList>
            <person name="Allam M."/>
        </authorList>
    </citation>
    <scope>NUCLEOTIDE SEQUENCE [LARGE SCALE GENOMIC DNA]</scope>
    <source>
        <strain evidence="1 2">DSM 9356</strain>
    </source>
</reference>
<proteinExistence type="predicted"/>
<dbReference type="GO" id="GO:0005829">
    <property type="term" value="C:cytosol"/>
    <property type="evidence" value="ECO:0007669"/>
    <property type="project" value="TreeGrafter"/>
</dbReference>
<dbReference type="PANTHER" id="PTHR10000:SF55">
    <property type="entry name" value="5-AMINO-6-(5-PHOSPHO-D-RIBITYLAMINO)URACIL PHOSPHATASE YCSE"/>
    <property type="match status" value="1"/>
</dbReference>
<organism evidence="1 2">
    <name type="scientific">Heyndrickxia oleronia</name>
    <dbReference type="NCBI Taxonomy" id="38875"/>
    <lineage>
        <taxon>Bacteria</taxon>
        <taxon>Bacillati</taxon>
        <taxon>Bacillota</taxon>
        <taxon>Bacilli</taxon>
        <taxon>Bacillales</taxon>
        <taxon>Bacillaceae</taxon>
        <taxon>Heyndrickxia</taxon>
    </lineage>
</organism>
<gene>
    <name evidence="1" type="ORF">BWZ43_12975</name>
</gene>
<dbReference type="PANTHER" id="PTHR10000">
    <property type="entry name" value="PHOSPHOSERINE PHOSPHATASE"/>
    <property type="match status" value="1"/>
</dbReference>
<dbReference type="RefSeq" id="WP_078110348.1">
    <property type="nucleotide sequence ID" value="NZ_CP065424.1"/>
</dbReference>
<dbReference type="SFLD" id="SFLDS00003">
    <property type="entry name" value="Haloacid_Dehalogenase"/>
    <property type="match status" value="1"/>
</dbReference>
<dbReference type="InterPro" id="IPR000150">
    <property type="entry name" value="Cof"/>
</dbReference>
<keyword evidence="2" id="KW-1185">Reference proteome</keyword>
<dbReference type="SUPFAM" id="SSF56784">
    <property type="entry name" value="HAD-like"/>
    <property type="match status" value="1"/>
</dbReference>
<accession>A0A8E2IAQ5</accession>
<keyword evidence="1" id="KW-0378">Hydrolase</keyword>
<comment type="caution">
    <text evidence="1">The sequence shown here is derived from an EMBL/GenBank/DDBJ whole genome shotgun (WGS) entry which is preliminary data.</text>
</comment>
<dbReference type="InterPro" id="IPR006379">
    <property type="entry name" value="HAD-SF_hydro_IIB"/>
</dbReference>
<evidence type="ECO:0000313" key="2">
    <source>
        <dbReference type="Proteomes" id="UP000189761"/>
    </source>
</evidence>
<sequence>MIRCIASDMDGTLLNSNQEISQLNREAISYAKQQGIEVIIATGRSYEEAHYILEESGIKCPIIAVNGAEIRNEHGEITQTAGIDGEVAQEIGKALNQIGIYFEIYTNKGKFTEDYERSISVIVDIYKTANPEKDINEIRSTVEEHFAGGFIQSIQDYGVIFSDPEYIIYKIIVFSKDHELLEKASESLKRIEKIKVTSSAQDNLEINDIHAQKGIALEAFVKEKGITLEETMAMGDNFNDLSMLQKVGHPVAMGNAEQEIKNIIPNHTTSNNEDGVGRAIYQALNVLK</sequence>
<dbReference type="GO" id="GO:0016791">
    <property type="term" value="F:phosphatase activity"/>
    <property type="evidence" value="ECO:0007669"/>
    <property type="project" value="TreeGrafter"/>
</dbReference>
<dbReference type="PROSITE" id="PS01229">
    <property type="entry name" value="COF_2"/>
    <property type="match status" value="1"/>
</dbReference>
<dbReference type="CDD" id="cd07516">
    <property type="entry name" value="HAD_Pase"/>
    <property type="match status" value="1"/>
</dbReference>
<protein>
    <submittedName>
        <fullName evidence="1">Hydrolase</fullName>
    </submittedName>
</protein>
<name>A0A8E2IAQ5_9BACI</name>
<dbReference type="SFLD" id="SFLDG01140">
    <property type="entry name" value="C2.B:_Phosphomannomutase_and_P"/>
    <property type="match status" value="1"/>
</dbReference>
<dbReference type="Pfam" id="PF08282">
    <property type="entry name" value="Hydrolase_3"/>
    <property type="match status" value="1"/>
</dbReference>
<dbReference type="Proteomes" id="UP000189761">
    <property type="component" value="Unassembled WGS sequence"/>
</dbReference>